<comment type="caution">
    <text evidence="1">The sequence shown here is derived from an EMBL/GenBank/DDBJ whole genome shotgun (WGS) entry which is preliminary data.</text>
</comment>
<dbReference type="RefSeq" id="WP_119439767.1">
    <property type="nucleotide sequence ID" value="NZ_QWGR01000016.1"/>
</dbReference>
<name>A0A399SWH7_9BACT</name>
<dbReference type="InterPro" id="IPR002052">
    <property type="entry name" value="DNA_methylase_N6_adenine_CS"/>
</dbReference>
<evidence type="ECO:0000313" key="2">
    <source>
        <dbReference type="Proteomes" id="UP000265926"/>
    </source>
</evidence>
<sequence length="155" mass="18377">MDKETFIKRLNEASNSALKLAREFTFNEIADKLIFKIKPNSLDLSKHLTDSEKENLIARKKELNKTLTANEVANRLILENKVPVWINCSVIRSTKKITTIELFTSRRFRDDSELYHKIETYPPFHAVIMNPPYLFDNKEKFDVNWRYKKSRLRLS</sequence>
<dbReference type="GO" id="GO:0003676">
    <property type="term" value="F:nucleic acid binding"/>
    <property type="evidence" value="ECO:0007669"/>
    <property type="project" value="InterPro"/>
</dbReference>
<dbReference type="OrthoDB" id="1352315at2"/>
<dbReference type="GO" id="GO:0032259">
    <property type="term" value="P:methylation"/>
    <property type="evidence" value="ECO:0007669"/>
    <property type="project" value="InterPro"/>
</dbReference>
<dbReference type="PROSITE" id="PS00092">
    <property type="entry name" value="N6_MTASE"/>
    <property type="match status" value="1"/>
</dbReference>
<protein>
    <submittedName>
        <fullName evidence="1">Uncharacterized protein</fullName>
    </submittedName>
</protein>
<evidence type="ECO:0000313" key="1">
    <source>
        <dbReference type="EMBL" id="RIJ46263.1"/>
    </source>
</evidence>
<reference evidence="1 2" key="1">
    <citation type="submission" date="2018-08" db="EMBL/GenBank/DDBJ databases">
        <title>Pallidiluteibacterium maritimus gen. nov., sp. nov., isolated from coastal sediment.</title>
        <authorList>
            <person name="Zhou L.Y."/>
        </authorList>
    </citation>
    <scope>NUCLEOTIDE SEQUENCE [LARGE SCALE GENOMIC DNA]</scope>
    <source>
        <strain evidence="1 2">XSD2</strain>
    </source>
</reference>
<dbReference type="EMBL" id="QWGR01000016">
    <property type="protein sequence ID" value="RIJ46263.1"/>
    <property type="molecule type" value="Genomic_DNA"/>
</dbReference>
<keyword evidence="2" id="KW-1185">Reference proteome</keyword>
<accession>A0A399SWH7</accession>
<gene>
    <name evidence="1" type="ORF">D1614_20035</name>
</gene>
<dbReference type="GO" id="GO:0008168">
    <property type="term" value="F:methyltransferase activity"/>
    <property type="evidence" value="ECO:0007669"/>
    <property type="project" value="InterPro"/>
</dbReference>
<dbReference type="Proteomes" id="UP000265926">
    <property type="component" value="Unassembled WGS sequence"/>
</dbReference>
<organism evidence="1 2">
    <name type="scientific">Maribellus luteus</name>
    <dbReference type="NCBI Taxonomy" id="2305463"/>
    <lineage>
        <taxon>Bacteria</taxon>
        <taxon>Pseudomonadati</taxon>
        <taxon>Bacteroidota</taxon>
        <taxon>Bacteroidia</taxon>
        <taxon>Marinilabiliales</taxon>
        <taxon>Prolixibacteraceae</taxon>
        <taxon>Maribellus</taxon>
    </lineage>
</organism>
<proteinExistence type="predicted"/>
<dbReference type="AlphaFoldDB" id="A0A399SWH7"/>